<feature type="domain" description="C2H2-type" evidence="8">
    <location>
        <begin position="433"/>
        <end position="456"/>
    </location>
</feature>
<dbReference type="PANTHER" id="PTHR10026">
    <property type="entry name" value="CYCLIN"/>
    <property type="match status" value="1"/>
</dbReference>
<accession>A0ABX2VWY3</accession>
<feature type="compositionally biased region" description="Polar residues" evidence="7">
    <location>
        <begin position="49"/>
        <end position="65"/>
    </location>
</feature>
<reference evidence="10" key="1">
    <citation type="journal article" date="2015" name="PLoS Genet.">
        <title>The dynamic genome and transcriptome of the human fungal pathogen Blastomyces and close relative Emmonsia.</title>
        <authorList>
            <person name="Munoz J.F."/>
            <person name="Gauthier G.M."/>
            <person name="Desjardins C.A."/>
            <person name="Gallo J.E."/>
            <person name="Holder J."/>
            <person name="Sullivan T.D."/>
            <person name="Marty A.J."/>
            <person name="Carmen J.C."/>
            <person name="Chen Z."/>
            <person name="Ding L."/>
            <person name="Gujja S."/>
            <person name="Magrini V."/>
            <person name="Misas E."/>
            <person name="Mitreva M."/>
            <person name="Priest M."/>
            <person name="Saif S."/>
            <person name="Whiston E.A."/>
            <person name="Young S."/>
            <person name="Zeng Q."/>
            <person name="Goldman W.E."/>
            <person name="Mardis E.R."/>
            <person name="Taylor J.W."/>
            <person name="McEwen J.G."/>
            <person name="Clay O.K."/>
            <person name="Klein B.S."/>
            <person name="Cuomo C.A."/>
        </authorList>
    </citation>
    <scope>NUCLEOTIDE SEQUENCE [LARGE SCALE GENOMIC DNA]</scope>
    <source>
        <strain evidence="10">ER-3 / ATCC MYA-2586</strain>
    </source>
</reference>
<organism evidence="9 10">
    <name type="scientific">Ajellomyces dermatitidis (strain ER-3 / ATCC MYA-2586)</name>
    <name type="common">Blastomyces dermatitidis</name>
    <dbReference type="NCBI Taxonomy" id="559297"/>
    <lineage>
        <taxon>Eukaryota</taxon>
        <taxon>Fungi</taxon>
        <taxon>Dikarya</taxon>
        <taxon>Ascomycota</taxon>
        <taxon>Pezizomycotina</taxon>
        <taxon>Eurotiomycetes</taxon>
        <taxon>Eurotiomycetidae</taxon>
        <taxon>Onygenales</taxon>
        <taxon>Ajellomycetaceae</taxon>
        <taxon>Blastomyces</taxon>
    </lineage>
</organism>
<dbReference type="SMART" id="SM00355">
    <property type="entry name" value="ZnF_C2H2"/>
    <property type="match status" value="10"/>
</dbReference>
<feature type="domain" description="C2H2-type" evidence="8">
    <location>
        <begin position="458"/>
        <end position="486"/>
    </location>
</feature>
<evidence type="ECO:0000313" key="10">
    <source>
        <dbReference type="Proteomes" id="UP000002039"/>
    </source>
</evidence>
<comment type="function">
    <text evidence="4">Component of the SRB8-11 complex. The SRB8-11 complex is a regulatory module of the Mediator complex which is itself involved in regulation of basal and activated RNA polymerase II-dependent transcription. The SRB8-11 complex may be involved in the transcriptional repression of a subset of genes regulated by Mediator. It may inhibit the association of the Mediator complex with RNA polymerase II to form the holoenzyme complex. The SRB8-11 complex phosphorylates the C-terminal domain (CTD) of the largest subunit of RNA polymerase II.</text>
</comment>
<feature type="region of interest" description="Disordered" evidence="7">
    <location>
        <begin position="152"/>
        <end position="245"/>
    </location>
</feature>
<name>A0ABX2VWY3_AJEDR</name>
<feature type="domain" description="C2H2-type" evidence="8">
    <location>
        <begin position="2"/>
        <end position="30"/>
    </location>
</feature>
<evidence type="ECO:0000256" key="4">
    <source>
        <dbReference type="ARBA" id="ARBA00025278"/>
    </source>
</evidence>
<feature type="domain" description="C2H2-type" evidence="8">
    <location>
        <begin position="406"/>
        <end position="428"/>
    </location>
</feature>
<dbReference type="Proteomes" id="UP000002039">
    <property type="component" value="Unassembled WGS sequence"/>
</dbReference>
<evidence type="ECO:0000256" key="1">
    <source>
        <dbReference type="ARBA" id="ARBA00008638"/>
    </source>
</evidence>
<dbReference type="PROSITE" id="PS50157">
    <property type="entry name" value="ZINC_FINGER_C2H2_2"/>
    <property type="match status" value="4"/>
</dbReference>
<feature type="region of interest" description="Disordered" evidence="7">
    <location>
        <begin position="808"/>
        <end position="845"/>
    </location>
</feature>
<keyword evidence="10" id="KW-1185">Reference proteome</keyword>
<dbReference type="InterPro" id="IPR013087">
    <property type="entry name" value="Znf_C2H2_type"/>
</dbReference>
<proteinExistence type="inferred from homology"/>
<comment type="subunit">
    <text evidence="2">Component of the SRB8-11 complex, a regulatory module of the Mediator complex.</text>
</comment>
<dbReference type="Gene3D" id="3.30.160.60">
    <property type="entry name" value="Classic Zinc Finger"/>
    <property type="match status" value="1"/>
</dbReference>
<evidence type="ECO:0000256" key="2">
    <source>
        <dbReference type="ARBA" id="ARBA00011612"/>
    </source>
</evidence>
<dbReference type="GeneID" id="69032077"/>
<dbReference type="PROSITE" id="PS00028">
    <property type="entry name" value="ZINC_FINGER_C2H2_1"/>
    <property type="match status" value="5"/>
</dbReference>
<dbReference type="InterPro" id="IPR036236">
    <property type="entry name" value="Znf_C2H2_sf"/>
</dbReference>
<keyword evidence="6" id="KW-0195">Cyclin</keyword>
<dbReference type="SUPFAM" id="SSF57667">
    <property type="entry name" value="beta-beta-alpha zinc fingers"/>
    <property type="match status" value="1"/>
</dbReference>
<dbReference type="InterPro" id="IPR006671">
    <property type="entry name" value="Cyclin_N"/>
</dbReference>
<dbReference type="Gene3D" id="1.10.472.10">
    <property type="entry name" value="Cyclin-like"/>
    <property type="match status" value="2"/>
</dbReference>
<sequence>MLQCVNCNETFDSLCAVRSHRRLVHPRQFEESRSMVQDADTAVGLCPRQENSNSTGDSAHNNMGNENIPPHSSGITPITVETTSNEDSESKTESGYQPVYSPRGRNFSMPVLKPDQPEIKNGGDLIDLSEQDKKPSDLDIAVEALIQSIRKRTQQGERHSLLNPTKNSMPSTSPSTIPHQVKNNNGHSDVKCSGRMQTAQPEMGVNKEKAPTNSDEASQDSSISTRFYTPQSENSDRIKRAKHSETKQLDGLAIAEPKYLCQYHQAPEPTQQEIPGVRIVCFECEATFNTIIGLQHHQIMYEHNYCKLCLSFFNDRSLFQLHIQLMHNFQCIECQLTYQSWEERGEHQRLTGHGYCKDCGGYFLDRESYAKHPSLHKSTKFACPICKASFATEESRNMHQSATKHAYCDECGRCFRDQASRAKHVNVHKAVNFACPTCGAGFVTEECRDAHQREHSHGVCSRCDKVFADRASEKSHTGVAHKHKCPEAGCKLSFPTSGLLETHKAKSHHICILCDRPHPSYIQVAKPFIFERTVHACIAATGVDQLREDNIRLQGVTWIDNVRKALHLPVRTFNTAAIYYHKFRLVHPDNEYNYLDAAAAALFTACKIEDTLKKSRDILCSAYNLKLPPAEHLSADDPLFESHSRGIIGLERLMLESSGFDFRNRHPQKSLVKLIKHFNFDKTSKTSRVAYGMSLDLYRTFAPLKQTSATMAFACLELAGRLLNDRHERVESGRVYRLWLTSREEIMETMLDLLELYTHNRSSTSIGPDFPLDLFLNIRIPLNQEADSKKLPRFTYWESKKSSANGVKASNGMKYNGDGPKNGRLPNPLTPMAAHESRSKAGERGREGTLRFMLYPEQVKAERETVAQYFKVEMEEYEVDE</sequence>
<dbReference type="InterPro" id="IPR013763">
    <property type="entry name" value="Cyclin-like_dom"/>
</dbReference>
<feature type="region of interest" description="Disordered" evidence="7">
    <location>
        <begin position="47"/>
        <end position="111"/>
    </location>
</feature>
<feature type="compositionally biased region" description="Polar residues" evidence="7">
    <location>
        <begin position="73"/>
        <end position="85"/>
    </location>
</feature>
<keyword evidence="5" id="KW-0862">Zinc</keyword>
<keyword evidence="5" id="KW-0863">Zinc-finger</keyword>
<dbReference type="RefSeq" id="XP_045281385.1">
    <property type="nucleotide sequence ID" value="XM_045426331.1"/>
</dbReference>
<feature type="compositionally biased region" description="Polar residues" evidence="7">
    <location>
        <begin position="162"/>
        <end position="187"/>
    </location>
</feature>
<evidence type="ECO:0000256" key="5">
    <source>
        <dbReference type="PROSITE-ProRule" id="PRU00042"/>
    </source>
</evidence>
<dbReference type="SUPFAM" id="SSF47954">
    <property type="entry name" value="Cyclin-like"/>
    <property type="match status" value="2"/>
</dbReference>
<feature type="compositionally biased region" description="Polar residues" evidence="7">
    <location>
        <begin position="211"/>
        <end position="233"/>
    </location>
</feature>
<evidence type="ECO:0000256" key="3">
    <source>
        <dbReference type="ARBA" id="ARBA00014912"/>
    </source>
</evidence>
<evidence type="ECO:0000313" key="9">
    <source>
        <dbReference type="EMBL" id="OAT01658.1"/>
    </source>
</evidence>
<feature type="compositionally biased region" description="Basic and acidic residues" evidence="7">
    <location>
        <begin position="835"/>
        <end position="845"/>
    </location>
</feature>
<keyword evidence="5" id="KW-0479">Metal-binding</keyword>
<dbReference type="Pfam" id="PF00134">
    <property type="entry name" value="Cyclin_N"/>
    <property type="match status" value="1"/>
</dbReference>
<evidence type="ECO:0000259" key="8">
    <source>
        <dbReference type="PROSITE" id="PS50157"/>
    </source>
</evidence>
<evidence type="ECO:0000256" key="6">
    <source>
        <dbReference type="RuleBase" id="RU000383"/>
    </source>
</evidence>
<gene>
    <name evidence="9" type="ORF">BDCG_17185</name>
</gene>
<dbReference type="SMART" id="SM00385">
    <property type="entry name" value="CYCLIN"/>
    <property type="match status" value="2"/>
</dbReference>
<dbReference type="EMBL" id="EQ999978">
    <property type="protein sequence ID" value="OAT01658.1"/>
    <property type="molecule type" value="Genomic_DNA"/>
</dbReference>
<protein>
    <recommendedName>
        <fullName evidence="3">RNA polymerase II holoenzyme cyclin-like subunit</fullName>
    </recommendedName>
</protein>
<feature type="compositionally biased region" description="Basic and acidic residues" evidence="7">
    <location>
        <begin position="234"/>
        <end position="245"/>
    </location>
</feature>
<evidence type="ECO:0000256" key="7">
    <source>
        <dbReference type="SAM" id="MobiDB-lite"/>
    </source>
</evidence>
<dbReference type="InterPro" id="IPR043198">
    <property type="entry name" value="Cyclin/Ssn8"/>
</dbReference>
<dbReference type="InterPro" id="IPR036915">
    <property type="entry name" value="Cyclin-like_sf"/>
</dbReference>
<dbReference type="CDD" id="cd20546">
    <property type="entry name" value="CYCLIN_SpCG1C_ScCTK2-like_rpt2"/>
    <property type="match status" value="1"/>
</dbReference>
<dbReference type="Pfam" id="PF00096">
    <property type="entry name" value="zf-C2H2"/>
    <property type="match status" value="1"/>
</dbReference>
<comment type="similarity">
    <text evidence="1">Belongs to the cyclin family. Cyclin C subfamily.</text>
</comment>